<comment type="caution">
    <text evidence="2">The sequence shown here is derived from an EMBL/GenBank/DDBJ whole genome shotgun (WGS) entry which is preliminary data.</text>
</comment>
<sequence>MAAVEVFQDGFAGGGGEVGFSPRISFSHDLTQSDVVLVEHCFSSPPAIDFDFCVFREGFDQESESSPADELFFDGKILPIQIKKRLPPLKKPPTSPLPPPPPPPVKSCSGGTEEKQRTSFWRFKRSSSFSCGGGVGSYGSTLCPIPLLSRSYSTGSTHSGGGKRPANGHRQSLFRYYHPLTHPHRQVYSSRPPSKKGNSGGYVLGFNPLLNLHSTCLFGLCSVFSGGGGRDRTKKKNSNP</sequence>
<dbReference type="PANTHER" id="PTHR36757:SF1">
    <property type="entry name" value="GENOME ASSEMBLY, CHROMOSOME: A04"/>
    <property type="match status" value="1"/>
</dbReference>
<reference evidence="2 3" key="1">
    <citation type="journal article" date="2013" name="BMC Genomics">
        <title>The miniature genome of a carnivorous plant Genlisea aurea contains a low number of genes and short non-coding sequences.</title>
        <authorList>
            <person name="Leushkin E.V."/>
            <person name="Sutormin R.A."/>
            <person name="Nabieva E.R."/>
            <person name="Penin A.A."/>
            <person name="Kondrashov A.S."/>
            <person name="Logacheva M.D."/>
        </authorList>
    </citation>
    <scope>NUCLEOTIDE SEQUENCE [LARGE SCALE GENOMIC DNA]</scope>
</reference>
<dbReference type="Proteomes" id="UP000015453">
    <property type="component" value="Unassembled WGS sequence"/>
</dbReference>
<gene>
    <name evidence="2" type="ORF">M569_03500</name>
</gene>
<dbReference type="AlphaFoldDB" id="S8CWN9"/>
<accession>S8CWN9</accession>
<proteinExistence type="predicted"/>
<evidence type="ECO:0000313" key="3">
    <source>
        <dbReference type="Proteomes" id="UP000015453"/>
    </source>
</evidence>
<feature type="compositionally biased region" description="Pro residues" evidence="1">
    <location>
        <begin position="89"/>
        <end position="105"/>
    </location>
</feature>
<evidence type="ECO:0000256" key="1">
    <source>
        <dbReference type="SAM" id="MobiDB-lite"/>
    </source>
</evidence>
<dbReference type="OrthoDB" id="1621429at2759"/>
<evidence type="ECO:0000313" key="2">
    <source>
        <dbReference type="EMBL" id="EPS71265.1"/>
    </source>
</evidence>
<feature type="region of interest" description="Disordered" evidence="1">
    <location>
        <begin position="85"/>
        <end position="112"/>
    </location>
</feature>
<dbReference type="PANTHER" id="PTHR36757">
    <property type="entry name" value="BNAANNG22500D PROTEIN"/>
    <property type="match status" value="1"/>
</dbReference>
<protein>
    <submittedName>
        <fullName evidence="2">Uncharacterized protein</fullName>
    </submittedName>
</protein>
<keyword evidence="3" id="KW-1185">Reference proteome</keyword>
<name>S8CWN9_9LAMI</name>
<organism evidence="2 3">
    <name type="scientific">Genlisea aurea</name>
    <dbReference type="NCBI Taxonomy" id="192259"/>
    <lineage>
        <taxon>Eukaryota</taxon>
        <taxon>Viridiplantae</taxon>
        <taxon>Streptophyta</taxon>
        <taxon>Embryophyta</taxon>
        <taxon>Tracheophyta</taxon>
        <taxon>Spermatophyta</taxon>
        <taxon>Magnoliopsida</taxon>
        <taxon>eudicotyledons</taxon>
        <taxon>Gunneridae</taxon>
        <taxon>Pentapetalae</taxon>
        <taxon>asterids</taxon>
        <taxon>lamiids</taxon>
        <taxon>Lamiales</taxon>
        <taxon>Lentibulariaceae</taxon>
        <taxon>Genlisea</taxon>
    </lineage>
</organism>
<dbReference type="EMBL" id="AUSU01001331">
    <property type="protein sequence ID" value="EPS71265.1"/>
    <property type="molecule type" value="Genomic_DNA"/>
</dbReference>